<gene>
    <name evidence="3" type="ORF">SPSK_05130</name>
</gene>
<dbReference type="Proteomes" id="UP000033710">
    <property type="component" value="Unassembled WGS sequence"/>
</dbReference>
<dbReference type="VEuPathDB" id="FungiDB:SPSK_05130"/>
<feature type="compositionally biased region" description="Basic and acidic residues" evidence="1">
    <location>
        <begin position="7"/>
        <end position="20"/>
    </location>
</feature>
<dbReference type="PANTHER" id="PTHR35596">
    <property type="entry name" value="DUF2263 DOMAIN-CONTAINING PROTEIN"/>
    <property type="match status" value="1"/>
</dbReference>
<dbReference type="SUPFAM" id="SSF52949">
    <property type="entry name" value="Macro domain-like"/>
    <property type="match status" value="1"/>
</dbReference>
<dbReference type="OrthoDB" id="9985428at2759"/>
<dbReference type="EMBL" id="AXCR01000012">
    <property type="protein sequence ID" value="KJR80644.1"/>
    <property type="molecule type" value="Genomic_DNA"/>
</dbReference>
<evidence type="ECO:0000313" key="4">
    <source>
        <dbReference type="Proteomes" id="UP000033710"/>
    </source>
</evidence>
<feature type="compositionally biased region" description="Gly residues" evidence="1">
    <location>
        <begin position="353"/>
        <end position="362"/>
    </location>
</feature>
<proteinExistence type="predicted"/>
<name>A0A0F2LUX7_SPOSC</name>
<evidence type="ECO:0000256" key="1">
    <source>
        <dbReference type="SAM" id="MobiDB-lite"/>
    </source>
</evidence>
<comment type="caution">
    <text evidence="3">The sequence shown here is derived from an EMBL/GenBank/DDBJ whole genome shotgun (WGS) entry which is preliminary data.</text>
</comment>
<reference evidence="3 4" key="1">
    <citation type="journal article" date="2014" name="BMC Genomics">
        <title>Comparative genomics of the major fungal agents of human and animal Sporotrichosis: Sporothrix schenckii and Sporothrix brasiliensis.</title>
        <authorList>
            <person name="Teixeira M.M."/>
            <person name="de Almeida L.G."/>
            <person name="Kubitschek-Barreira P."/>
            <person name="Alves F.L."/>
            <person name="Kioshima E.S."/>
            <person name="Abadio A.K."/>
            <person name="Fernandes L."/>
            <person name="Derengowski L.S."/>
            <person name="Ferreira K.S."/>
            <person name="Souza R.C."/>
            <person name="Ruiz J.C."/>
            <person name="de Andrade N.C."/>
            <person name="Paes H.C."/>
            <person name="Nicola A.M."/>
            <person name="Albuquerque P."/>
            <person name="Gerber A.L."/>
            <person name="Martins V.P."/>
            <person name="Peconick L.D."/>
            <person name="Neto A.V."/>
            <person name="Chaucanez C.B."/>
            <person name="Silva P.A."/>
            <person name="Cunha O.L."/>
            <person name="de Oliveira F.F."/>
            <person name="dos Santos T.C."/>
            <person name="Barros A.L."/>
            <person name="Soares M.A."/>
            <person name="de Oliveira L.M."/>
            <person name="Marini M.M."/>
            <person name="Villalobos-Duno H."/>
            <person name="Cunha M.M."/>
            <person name="de Hoog S."/>
            <person name="da Silveira J.F."/>
            <person name="Henrissat B."/>
            <person name="Nino-Vega G.A."/>
            <person name="Cisalpino P.S."/>
            <person name="Mora-Montes H.M."/>
            <person name="Almeida S.R."/>
            <person name="Stajich J.E."/>
            <person name="Lopes-Bezerra L.M."/>
            <person name="Vasconcelos A.T."/>
            <person name="Felipe M.S."/>
        </authorList>
    </citation>
    <scope>NUCLEOTIDE SEQUENCE [LARGE SCALE GENOMIC DNA]</scope>
    <source>
        <strain evidence="3 4">1099-18</strain>
    </source>
</reference>
<dbReference type="Pfam" id="PF10021">
    <property type="entry name" value="PARG_cat_microb"/>
    <property type="match status" value="1"/>
</dbReference>
<dbReference type="GeneID" id="27667157"/>
<feature type="compositionally biased region" description="Low complexity" evidence="1">
    <location>
        <begin position="363"/>
        <end position="404"/>
    </location>
</feature>
<feature type="compositionally biased region" description="Polar residues" evidence="1">
    <location>
        <begin position="62"/>
        <end position="72"/>
    </location>
</feature>
<sequence>MYSSTPEHTHGGDSQDDGRRSTQRSRRSQSPPARYLQYDSRQEIRRGGRSENITHFFRPVTQRVSVEPSNRASGLASPLRPATASTPTASQLTMDYRGSRGNSGNRDQGHRGFRDGGRSRDSHRHNRRGRHDGRGPDRDGRRSHNTVPRATYPPGQREKLREDAKETLRILPTILEALGTSARASAVVKYDPWSLHPLNPSLCPRLARPATIRVLNSDTINAALGLQRFTHAQLLSDKLVTATPTPLRPPLVVNFASHHSPGGGWRNGALAQEEALCYRSSLSLSLDRGLYPLGREDILYSPYVLIMRGDRASGHKVMVPETRPRELPIMSVVSVAALKQPALRNVPADGSRPGDGGSGGSQGTDDWSAWTTQSSGPSPSLAVVPASSPPSSISGDSTISWSPSQGASVPTGPLSEYASQPSSPKASSQSQAQQLRSQSADLDRSDGEHSSPRGDEIVSYANAAGTVTQASTRPETRSSPPRPPPRQEPGGEKTLFAYETDRFLTKLKMRLILRAAAQARHRQLVLGALGCGVYANPPEEVAQFWLEVLREPEFTDAGHWWQDIVFAVYDGQLSQSGQMDLGTQPKTTNYAIFHGILDGQQV</sequence>
<feature type="compositionally biased region" description="Basic and acidic residues" evidence="1">
    <location>
        <begin position="40"/>
        <end position="49"/>
    </location>
</feature>
<reference evidence="3 4" key="2">
    <citation type="journal article" date="2015" name="Eukaryot. Cell">
        <title>Asexual propagation of a virulent clone complex in a human and feline outbreak of sporotrichosis.</title>
        <authorList>
            <person name="Teixeira Mde M."/>
            <person name="Rodrigues A.M."/>
            <person name="Tsui C.K."/>
            <person name="de Almeida L.G."/>
            <person name="Van Diepeningen A.D."/>
            <person name="van den Ende B.G."/>
            <person name="Fernandes G.F."/>
            <person name="Kano R."/>
            <person name="Hamelin R.C."/>
            <person name="Lopes-Bezerra L.M."/>
            <person name="Vasconcelos A.T."/>
            <person name="de Hoog S."/>
            <person name="de Camargo Z.P."/>
            <person name="Felipe M.S."/>
        </authorList>
    </citation>
    <scope>NUCLEOTIDE SEQUENCE [LARGE SCALE GENOMIC DNA]</scope>
    <source>
        <strain evidence="3 4">1099-18</strain>
    </source>
</reference>
<feature type="compositionally biased region" description="Polar residues" evidence="1">
    <location>
        <begin position="83"/>
        <end position="93"/>
    </location>
</feature>
<feature type="compositionally biased region" description="Basic residues" evidence="1">
    <location>
        <begin position="121"/>
        <end position="131"/>
    </location>
</feature>
<feature type="compositionally biased region" description="Basic and acidic residues" evidence="1">
    <location>
        <begin position="132"/>
        <end position="142"/>
    </location>
</feature>
<feature type="domain" description="Microbial-type PARG catalytic" evidence="2">
    <location>
        <begin position="199"/>
        <end position="308"/>
    </location>
</feature>
<dbReference type="InterPro" id="IPR043472">
    <property type="entry name" value="Macro_dom-like"/>
</dbReference>
<accession>A0A0F2LUX7</accession>
<evidence type="ECO:0000313" key="3">
    <source>
        <dbReference type="EMBL" id="KJR80644.1"/>
    </source>
</evidence>
<dbReference type="InterPro" id="IPR019261">
    <property type="entry name" value="PARG_cat_microbial"/>
</dbReference>
<feature type="region of interest" description="Disordered" evidence="1">
    <location>
        <begin position="344"/>
        <end position="494"/>
    </location>
</feature>
<dbReference type="AlphaFoldDB" id="A0A0F2LUX7"/>
<organism evidence="3 4">
    <name type="scientific">Sporothrix schenckii 1099-18</name>
    <dbReference type="NCBI Taxonomy" id="1397361"/>
    <lineage>
        <taxon>Eukaryota</taxon>
        <taxon>Fungi</taxon>
        <taxon>Dikarya</taxon>
        <taxon>Ascomycota</taxon>
        <taxon>Pezizomycotina</taxon>
        <taxon>Sordariomycetes</taxon>
        <taxon>Sordariomycetidae</taxon>
        <taxon>Ophiostomatales</taxon>
        <taxon>Ophiostomataceae</taxon>
        <taxon>Sporothrix</taxon>
    </lineage>
</organism>
<feature type="compositionally biased region" description="Basic and acidic residues" evidence="1">
    <location>
        <begin position="441"/>
        <end position="456"/>
    </location>
</feature>
<evidence type="ECO:0000259" key="2">
    <source>
        <dbReference type="Pfam" id="PF10021"/>
    </source>
</evidence>
<dbReference type="KEGG" id="ssck:SPSK_05130"/>
<feature type="compositionally biased region" description="Low complexity" evidence="1">
    <location>
        <begin position="418"/>
        <end position="440"/>
    </location>
</feature>
<dbReference type="RefSeq" id="XP_016583320.1">
    <property type="nucleotide sequence ID" value="XM_016731880.1"/>
</dbReference>
<feature type="region of interest" description="Disordered" evidence="1">
    <location>
        <begin position="1"/>
        <end position="162"/>
    </location>
</feature>
<dbReference type="Gene3D" id="3.40.220.10">
    <property type="entry name" value="Leucine Aminopeptidase, subunit E, domain 1"/>
    <property type="match status" value="2"/>
</dbReference>
<protein>
    <recommendedName>
        <fullName evidence="2">Microbial-type PARG catalytic domain-containing protein</fullName>
    </recommendedName>
</protein>
<feature type="compositionally biased region" description="Basic and acidic residues" evidence="1">
    <location>
        <begin position="107"/>
        <end position="120"/>
    </location>
</feature>
<dbReference type="PANTHER" id="PTHR35596:SF1">
    <property type="entry name" value="MICROBIAL-TYPE PARG CATALYTIC DOMAIN-CONTAINING PROTEIN"/>
    <property type="match status" value="1"/>
</dbReference>